<sequence>MTSLKIATYNIRTDTPEDGDWSWQARKPHVQDLIKYHNWDAFGVQEALPHQLDDLKELTAYEFVGVARDDGETEGEYNGLFFKKDRFSLVDSHHFWLSDTPDEPSIHPSAGCKRICVCVKLKEKICNKEISIAVTHLDHVSEEARVLGAEIITSRVKQYFNQPFILMGDFNAEPTEQAYTLLSSELTDAKYKQNTLVYGPKGTFQEFDYTCHWDNLVEIDYLFVSDSITVTRLGTLTDSTDCRFPSDHFPVVADIIL</sequence>
<dbReference type="PANTHER" id="PTHR12121">
    <property type="entry name" value="CARBON CATABOLITE REPRESSOR PROTEIN 4"/>
    <property type="match status" value="1"/>
</dbReference>
<dbReference type="Gene3D" id="3.60.10.10">
    <property type="entry name" value="Endonuclease/exonuclease/phosphatase"/>
    <property type="match status" value="1"/>
</dbReference>
<evidence type="ECO:0000259" key="1">
    <source>
        <dbReference type="Pfam" id="PF03372"/>
    </source>
</evidence>
<dbReference type="SUPFAM" id="SSF56219">
    <property type="entry name" value="DNase I-like"/>
    <property type="match status" value="1"/>
</dbReference>
<keyword evidence="2" id="KW-0540">Nuclease</keyword>
<dbReference type="PANTHER" id="PTHR12121:SF36">
    <property type="entry name" value="ENDONUCLEASE_EXONUCLEASE_PHOSPHATASE DOMAIN-CONTAINING PROTEIN"/>
    <property type="match status" value="1"/>
</dbReference>
<name>A0ABT5X0T0_9ENTE</name>
<proteinExistence type="predicted"/>
<dbReference type="EMBL" id="JAPDSH010000003">
    <property type="protein sequence ID" value="MDF0479609.1"/>
    <property type="molecule type" value="Genomic_DNA"/>
</dbReference>
<keyword evidence="3" id="KW-1185">Reference proteome</keyword>
<feature type="domain" description="Endonuclease/exonuclease/phosphatase" evidence="1">
    <location>
        <begin position="7"/>
        <end position="248"/>
    </location>
</feature>
<dbReference type="Proteomes" id="UP001147148">
    <property type="component" value="Unassembled WGS sequence"/>
</dbReference>
<keyword evidence="2" id="KW-0255">Endonuclease</keyword>
<protein>
    <submittedName>
        <fullName evidence="2">Endonuclease/exonuclease/phosphatase family protein</fullName>
    </submittedName>
</protein>
<organism evidence="2 3">
    <name type="scientific">Vagococcus proximus</name>
    <dbReference type="NCBI Taxonomy" id="2991417"/>
    <lineage>
        <taxon>Bacteria</taxon>
        <taxon>Bacillati</taxon>
        <taxon>Bacillota</taxon>
        <taxon>Bacilli</taxon>
        <taxon>Lactobacillales</taxon>
        <taxon>Enterococcaceae</taxon>
        <taxon>Vagococcus</taxon>
    </lineage>
</organism>
<dbReference type="InterPro" id="IPR036691">
    <property type="entry name" value="Endo/exonu/phosph_ase_sf"/>
</dbReference>
<keyword evidence="2" id="KW-0378">Hydrolase</keyword>
<dbReference type="InterPro" id="IPR050410">
    <property type="entry name" value="CCR4/nocturin_mRNA_transcr"/>
</dbReference>
<comment type="caution">
    <text evidence="2">The sequence shown here is derived from an EMBL/GenBank/DDBJ whole genome shotgun (WGS) entry which is preliminary data.</text>
</comment>
<gene>
    <name evidence="2" type="ORF">OL233_04835</name>
</gene>
<reference evidence="2" key="1">
    <citation type="submission" date="2022-10" db="EMBL/GenBank/DDBJ databases">
        <title>Vagococcus sp. isolated from poultry meat.</title>
        <authorList>
            <person name="Johansson P."/>
            <person name="Bjorkroth J."/>
        </authorList>
    </citation>
    <scope>NUCLEOTIDE SEQUENCE</scope>
    <source>
        <strain evidence="2">PNs007</strain>
    </source>
</reference>
<evidence type="ECO:0000313" key="2">
    <source>
        <dbReference type="EMBL" id="MDF0479609.1"/>
    </source>
</evidence>
<dbReference type="GO" id="GO:0004519">
    <property type="term" value="F:endonuclease activity"/>
    <property type="evidence" value="ECO:0007669"/>
    <property type="project" value="UniProtKB-KW"/>
</dbReference>
<evidence type="ECO:0000313" key="3">
    <source>
        <dbReference type="Proteomes" id="UP001147148"/>
    </source>
</evidence>
<dbReference type="InterPro" id="IPR005135">
    <property type="entry name" value="Endo/exonuclease/phosphatase"/>
</dbReference>
<dbReference type="CDD" id="cd09083">
    <property type="entry name" value="EEP-1"/>
    <property type="match status" value="1"/>
</dbReference>
<dbReference type="Pfam" id="PF03372">
    <property type="entry name" value="Exo_endo_phos"/>
    <property type="match status" value="1"/>
</dbReference>
<dbReference type="RefSeq" id="WP_275471243.1">
    <property type="nucleotide sequence ID" value="NZ_JAPDSH010000003.1"/>
</dbReference>
<accession>A0ABT5X0T0</accession>